<gene>
    <name evidence="2" type="ORF">MANT1106_LOCUS1232</name>
</gene>
<evidence type="ECO:0000256" key="1">
    <source>
        <dbReference type="SAM" id="Phobius"/>
    </source>
</evidence>
<organism evidence="2">
    <name type="scientific">Mantoniella antarctica</name>
    <dbReference type="NCBI Taxonomy" id="81844"/>
    <lineage>
        <taxon>Eukaryota</taxon>
        <taxon>Viridiplantae</taxon>
        <taxon>Chlorophyta</taxon>
        <taxon>Mamiellophyceae</taxon>
        <taxon>Mamiellales</taxon>
        <taxon>Mamiellaceae</taxon>
        <taxon>Mantoniella</taxon>
    </lineage>
</organism>
<accession>A0A7S0S9V5</accession>
<sequence>MEAFFRGVHERMCNTSSPLMLTVSSAPIGYISKAFSILVFVYVMVVTITEHTYMDFETPVVVANTYLGSGDYKAASAGATPAFCTGTEYEYNYGGGWTYNPGGCRATSGASSEVFEKSPGRASFVTFYQQSQLNLSGAYADAPVESYFHPHVEELVLYISHALTAKVAKIKEANVATVIKGKAGKVLSFAVGETPSAKLVDFLNMAGITLEDENKNSGGLGIAAGSGNTRWPRYRVTGVALQFQMTYKNTNVDRPFDFTPYLEIDVSIASEGLWNSKGPRIMTVPQPNGTWKQVERYEYDLVVFLKTAGKIGTPSAFSLIYSFLIILAGGVATFLLAEIMSGMWIHRYFEKKNFTVNNWATLTRLTFEGFQTGELQRAAMALGFQPAGPSSSELAVGGFDNKAIKGGYAGAVLDKAATMSPKKASKSNVVYIGDI</sequence>
<reference evidence="2" key="1">
    <citation type="submission" date="2021-01" db="EMBL/GenBank/DDBJ databases">
        <authorList>
            <person name="Corre E."/>
            <person name="Pelletier E."/>
            <person name="Niang G."/>
            <person name="Scheremetjew M."/>
            <person name="Finn R."/>
            <person name="Kale V."/>
            <person name="Holt S."/>
            <person name="Cochrane G."/>
            <person name="Meng A."/>
            <person name="Brown T."/>
            <person name="Cohen L."/>
        </authorList>
    </citation>
    <scope>NUCLEOTIDE SEQUENCE</scope>
    <source>
        <strain evidence="2">SL-175</strain>
    </source>
</reference>
<keyword evidence="1" id="KW-0812">Transmembrane</keyword>
<proteinExistence type="predicted"/>
<feature type="transmembrane region" description="Helical" evidence="1">
    <location>
        <begin position="316"/>
        <end position="337"/>
    </location>
</feature>
<name>A0A7S0S9V5_9CHLO</name>
<keyword evidence="1" id="KW-1133">Transmembrane helix</keyword>
<protein>
    <submittedName>
        <fullName evidence="2">Uncharacterized protein</fullName>
    </submittedName>
</protein>
<evidence type="ECO:0000313" key="2">
    <source>
        <dbReference type="EMBL" id="CAD8698551.1"/>
    </source>
</evidence>
<dbReference type="EMBL" id="HBFC01002399">
    <property type="protein sequence ID" value="CAD8698551.1"/>
    <property type="molecule type" value="Transcribed_RNA"/>
</dbReference>
<dbReference type="AlphaFoldDB" id="A0A7S0S9V5"/>
<feature type="transmembrane region" description="Helical" evidence="1">
    <location>
        <begin position="21"/>
        <end position="45"/>
    </location>
</feature>
<keyword evidence="1" id="KW-0472">Membrane</keyword>